<keyword evidence="2" id="KW-0238">DNA-binding</keyword>
<dbReference type="InterPro" id="IPR011991">
    <property type="entry name" value="ArsR-like_HTH"/>
</dbReference>
<proteinExistence type="predicted"/>
<protein>
    <submittedName>
        <fullName evidence="5">Lrp/AsnC family transcriptional regulator for asnA, asnC and gidA</fullName>
    </submittedName>
</protein>
<dbReference type="PANTHER" id="PTHR30154">
    <property type="entry name" value="LEUCINE-RESPONSIVE REGULATORY PROTEIN"/>
    <property type="match status" value="1"/>
</dbReference>
<dbReference type="Gene3D" id="3.30.70.920">
    <property type="match status" value="1"/>
</dbReference>
<dbReference type="Pfam" id="PF01037">
    <property type="entry name" value="AsnC_trans_reg"/>
    <property type="match status" value="1"/>
</dbReference>
<dbReference type="AlphaFoldDB" id="A0A562KME5"/>
<dbReference type="Pfam" id="PF13412">
    <property type="entry name" value="HTH_24"/>
    <property type="match status" value="1"/>
</dbReference>
<evidence type="ECO:0000313" key="6">
    <source>
        <dbReference type="Proteomes" id="UP000315312"/>
    </source>
</evidence>
<evidence type="ECO:0000313" key="5">
    <source>
        <dbReference type="EMBL" id="TWH96425.1"/>
    </source>
</evidence>
<organism evidence="5 6">
    <name type="scientific">Flavobacterium cheniae</name>
    <dbReference type="NCBI Taxonomy" id="295428"/>
    <lineage>
        <taxon>Bacteria</taxon>
        <taxon>Pseudomonadati</taxon>
        <taxon>Bacteroidota</taxon>
        <taxon>Flavobacteriia</taxon>
        <taxon>Flavobacteriales</taxon>
        <taxon>Flavobacteriaceae</taxon>
        <taxon>Flavobacterium</taxon>
    </lineage>
</organism>
<sequence>MVSDFFISIEIDFVFLLSNQLSMKINHLQIEIDGIDKEILRDLMDDARKPILQIANKIGISGAAIHQRLRKLEQAGVISGSKFIVDTKVLGYSTMAFIGIYLEKASSNPEVVKELKKIPEVLECHYTTGNWSILIKLICRDNEHLMQLLNKKIQPIEGVSRTETYISLEQQIERQIQL</sequence>
<dbReference type="InterPro" id="IPR036390">
    <property type="entry name" value="WH_DNA-bd_sf"/>
</dbReference>
<feature type="domain" description="HTH asnC-type" evidence="4">
    <location>
        <begin position="32"/>
        <end position="93"/>
    </location>
</feature>
<keyword evidence="6" id="KW-1185">Reference proteome</keyword>
<evidence type="ECO:0000256" key="3">
    <source>
        <dbReference type="ARBA" id="ARBA00023163"/>
    </source>
</evidence>
<dbReference type="EMBL" id="VLKM01000003">
    <property type="protein sequence ID" value="TWH96425.1"/>
    <property type="molecule type" value="Genomic_DNA"/>
</dbReference>
<reference evidence="5 6" key="1">
    <citation type="journal article" date="2015" name="Stand. Genomic Sci.">
        <title>Genomic Encyclopedia of Bacterial and Archaeal Type Strains, Phase III: the genomes of soil and plant-associated and newly described type strains.</title>
        <authorList>
            <person name="Whitman W.B."/>
            <person name="Woyke T."/>
            <person name="Klenk H.P."/>
            <person name="Zhou Y."/>
            <person name="Lilburn T.G."/>
            <person name="Beck B.J."/>
            <person name="De Vos P."/>
            <person name="Vandamme P."/>
            <person name="Eisen J.A."/>
            <person name="Garrity G."/>
            <person name="Hugenholtz P."/>
            <person name="Kyrpides N.C."/>
        </authorList>
    </citation>
    <scope>NUCLEOTIDE SEQUENCE [LARGE SCALE GENOMIC DNA]</scope>
    <source>
        <strain evidence="5 6">CGMCC 1.6844</strain>
    </source>
</reference>
<dbReference type="InterPro" id="IPR011008">
    <property type="entry name" value="Dimeric_a/b-barrel"/>
</dbReference>
<dbReference type="GO" id="GO:0043200">
    <property type="term" value="P:response to amino acid"/>
    <property type="evidence" value="ECO:0007669"/>
    <property type="project" value="TreeGrafter"/>
</dbReference>
<dbReference type="PRINTS" id="PR00033">
    <property type="entry name" value="HTHASNC"/>
</dbReference>
<dbReference type="PROSITE" id="PS00519">
    <property type="entry name" value="HTH_ASNC_1"/>
    <property type="match status" value="1"/>
</dbReference>
<dbReference type="Proteomes" id="UP000315312">
    <property type="component" value="Unassembled WGS sequence"/>
</dbReference>
<dbReference type="CDD" id="cd00090">
    <property type="entry name" value="HTH_ARSR"/>
    <property type="match status" value="1"/>
</dbReference>
<keyword evidence="3" id="KW-0804">Transcription</keyword>
<dbReference type="SMART" id="SM00344">
    <property type="entry name" value="HTH_ASNC"/>
    <property type="match status" value="1"/>
</dbReference>
<gene>
    <name evidence="5" type="ORF">IP97_00966</name>
</gene>
<evidence type="ECO:0000256" key="2">
    <source>
        <dbReference type="ARBA" id="ARBA00023125"/>
    </source>
</evidence>
<dbReference type="InterPro" id="IPR019888">
    <property type="entry name" value="Tscrpt_reg_AsnC-like"/>
</dbReference>
<evidence type="ECO:0000256" key="1">
    <source>
        <dbReference type="ARBA" id="ARBA00023015"/>
    </source>
</evidence>
<dbReference type="GO" id="GO:0005829">
    <property type="term" value="C:cytosol"/>
    <property type="evidence" value="ECO:0007669"/>
    <property type="project" value="TreeGrafter"/>
</dbReference>
<dbReference type="SUPFAM" id="SSF54909">
    <property type="entry name" value="Dimeric alpha+beta barrel"/>
    <property type="match status" value="1"/>
</dbReference>
<dbReference type="InterPro" id="IPR036388">
    <property type="entry name" value="WH-like_DNA-bd_sf"/>
</dbReference>
<dbReference type="Gene3D" id="1.10.10.10">
    <property type="entry name" value="Winged helix-like DNA-binding domain superfamily/Winged helix DNA-binding domain"/>
    <property type="match status" value="1"/>
</dbReference>
<dbReference type="GO" id="GO:0006355">
    <property type="term" value="P:regulation of DNA-templated transcription"/>
    <property type="evidence" value="ECO:0007669"/>
    <property type="project" value="UniProtKB-ARBA"/>
</dbReference>
<name>A0A562KME5_9FLAO</name>
<dbReference type="GO" id="GO:0043565">
    <property type="term" value="F:sequence-specific DNA binding"/>
    <property type="evidence" value="ECO:0007669"/>
    <property type="project" value="InterPro"/>
</dbReference>
<dbReference type="InterPro" id="IPR019885">
    <property type="entry name" value="Tscrpt_reg_HTH_AsnC-type_CS"/>
</dbReference>
<dbReference type="PROSITE" id="PS50956">
    <property type="entry name" value="HTH_ASNC_2"/>
    <property type="match status" value="1"/>
</dbReference>
<accession>A0A562KME5</accession>
<dbReference type="SUPFAM" id="SSF46785">
    <property type="entry name" value="Winged helix' DNA-binding domain"/>
    <property type="match status" value="1"/>
</dbReference>
<keyword evidence="1" id="KW-0805">Transcription regulation</keyword>
<dbReference type="PANTHER" id="PTHR30154:SF34">
    <property type="entry name" value="TRANSCRIPTIONAL REGULATOR AZLB"/>
    <property type="match status" value="1"/>
</dbReference>
<evidence type="ECO:0000259" key="4">
    <source>
        <dbReference type="PROSITE" id="PS50956"/>
    </source>
</evidence>
<dbReference type="InterPro" id="IPR019887">
    <property type="entry name" value="Tscrpt_reg_AsnC/Lrp_C"/>
</dbReference>
<dbReference type="InterPro" id="IPR000485">
    <property type="entry name" value="AsnC-type_HTH_dom"/>
</dbReference>
<comment type="caution">
    <text evidence="5">The sequence shown here is derived from an EMBL/GenBank/DDBJ whole genome shotgun (WGS) entry which is preliminary data.</text>
</comment>